<proteinExistence type="predicted"/>
<dbReference type="VEuPathDB" id="MicrosporidiaDB:DI09_5p140"/>
<dbReference type="EMBL" id="JMKJ01000555">
    <property type="protein sequence ID" value="KGG50667.1"/>
    <property type="molecule type" value="Genomic_DNA"/>
</dbReference>
<dbReference type="InterPro" id="IPR036869">
    <property type="entry name" value="J_dom_sf"/>
</dbReference>
<dbReference type="OrthoDB" id="448954at2759"/>
<sequence>MRSSLHPVRLLYTSLSSYLDRSSMEYMLGLQKMAPPIPYLLVMYPDLGYSDQSISDRYDKADFSLDLSDLRRRYLILQQMFHPDIVSSKDTLSEPGAGCSLKSVEGSESPLNTSKTLIRLKNQSHIIGEAYFNLRDPVKRAEHWLCMHQTYSKHEGCQSCSLSCEKMSYIRPEFLEELMALHEDIDEGKHDAYSDIVSRKKEIIETLPGIVEARKWERLAAILSKYRYLNALSSRM</sequence>
<name>A0A098VNL2_9MICR</name>
<protein>
    <submittedName>
        <fullName evidence="2">Uncharacterized protein</fullName>
    </submittedName>
</protein>
<dbReference type="SUPFAM" id="SSF47144">
    <property type="entry name" value="HSC20 (HSCB), C-terminal oligomerisation domain"/>
    <property type="match status" value="1"/>
</dbReference>
<comment type="caution">
    <text evidence="2">The sequence shown here is derived from an EMBL/GenBank/DDBJ whole genome shotgun (WGS) entry which is preliminary data.</text>
</comment>
<dbReference type="RefSeq" id="XP_013237094.1">
    <property type="nucleotide sequence ID" value="XM_013381640.1"/>
</dbReference>
<dbReference type="GO" id="GO:0001671">
    <property type="term" value="F:ATPase activator activity"/>
    <property type="evidence" value="ECO:0007669"/>
    <property type="project" value="InterPro"/>
</dbReference>
<evidence type="ECO:0000313" key="2">
    <source>
        <dbReference type="EMBL" id="KGG50667.1"/>
    </source>
</evidence>
<dbReference type="SUPFAM" id="SSF46565">
    <property type="entry name" value="Chaperone J-domain"/>
    <property type="match status" value="1"/>
</dbReference>
<dbReference type="HOGENOM" id="CLU_1175679_0_0_1"/>
<dbReference type="GO" id="GO:0051259">
    <property type="term" value="P:protein complex oligomerization"/>
    <property type="evidence" value="ECO:0007669"/>
    <property type="project" value="InterPro"/>
</dbReference>
<dbReference type="InterPro" id="IPR036386">
    <property type="entry name" value="HscB_C_sf"/>
</dbReference>
<dbReference type="PANTHER" id="PTHR14021:SF15">
    <property type="entry name" value="IRON-SULFUR CLUSTER CO-CHAPERONE PROTEIN HSCB"/>
    <property type="match status" value="1"/>
</dbReference>
<dbReference type="GO" id="GO:0044571">
    <property type="term" value="P:[2Fe-2S] cluster assembly"/>
    <property type="evidence" value="ECO:0007669"/>
    <property type="project" value="InterPro"/>
</dbReference>
<evidence type="ECO:0000313" key="3">
    <source>
        <dbReference type="Proteomes" id="UP000029725"/>
    </source>
</evidence>
<dbReference type="GO" id="GO:0005739">
    <property type="term" value="C:mitochondrion"/>
    <property type="evidence" value="ECO:0007669"/>
    <property type="project" value="TreeGrafter"/>
</dbReference>
<evidence type="ECO:0000256" key="1">
    <source>
        <dbReference type="ARBA" id="ARBA00023186"/>
    </source>
</evidence>
<accession>A0A098VNL2</accession>
<reference evidence="2 3" key="1">
    <citation type="submission" date="2014-04" db="EMBL/GenBank/DDBJ databases">
        <title>A new species of microsporidia sheds light on the evolution of extreme parasitism.</title>
        <authorList>
            <person name="Haag K.L."/>
            <person name="James T.Y."/>
            <person name="Larsson R."/>
            <person name="Schaer T.M."/>
            <person name="Refardt D."/>
            <person name="Pombert J.-F."/>
            <person name="Ebert D."/>
        </authorList>
    </citation>
    <scope>NUCLEOTIDE SEQUENCE [LARGE SCALE GENOMIC DNA]</scope>
    <source>
        <strain evidence="2 3">UGP3</strain>
        <tissue evidence="2">Spores</tissue>
    </source>
</reference>
<dbReference type="GO" id="GO:0051087">
    <property type="term" value="F:protein-folding chaperone binding"/>
    <property type="evidence" value="ECO:0007669"/>
    <property type="project" value="InterPro"/>
</dbReference>
<dbReference type="InterPro" id="IPR004640">
    <property type="entry name" value="HscB"/>
</dbReference>
<dbReference type="Proteomes" id="UP000029725">
    <property type="component" value="Unassembled WGS sequence"/>
</dbReference>
<organism evidence="2 3">
    <name type="scientific">Mitosporidium daphniae</name>
    <dbReference type="NCBI Taxonomy" id="1485682"/>
    <lineage>
        <taxon>Eukaryota</taxon>
        <taxon>Fungi</taxon>
        <taxon>Fungi incertae sedis</taxon>
        <taxon>Microsporidia</taxon>
        <taxon>Mitosporidium</taxon>
    </lineage>
</organism>
<dbReference type="Gene3D" id="1.10.287.110">
    <property type="entry name" value="DnaJ domain"/>
    <property type="match status" value="1"/>
</dbReference>
<dbReference type="PANTHER" id="PTHR14021">
    <property type="entry name" value="IRON-SULFUR CLUSTER CO-CHAPERONE PROTEIN HSCB"/>
    <property type="match status" value="1"/>
</dbReference>
<dbReference type="GeneID" id="25260409"/>
<keyword evidence="1" id="KW-0143">Chaperone</keyword>
<gene>
    <name evidence="2" type="ORF">DI09_5p140</name>
</gene>
<keyword evidence="3" id="KW-1185">Reference proteome</keyword>
<dbReference type="AlphaFoldDB" id="A0A098VNL2"/>